<keyword evidence="3" id="KW-1185">Reference proteome</keyword>
<sequence length="63" mass="6742">MGASTRLIRRKECMVYASLLPSLPPSPYGSPSFNPSDRIKDSSSDLGTASEPFSPYGSSSMPE</sequence>
<gene>
    <name evidence="2" type="ORF">COLO4_04184</name>
</gene>
<organism evidence="2 3">
    <name type="scientific">Corchorus olitorius</name>
    <dbReference type="NCBI Taxonomy" id="93759"/>
    <lineage>
        <taxon>Eukaryota</taxon>
        <taxon>Viridiplantae</taxon>
        <taxon>Streptophyta</taxon>
        <taxon>Embryophyta</taxon>
        <taxon>Tracheophyta</taxon>
        <taxon>Spermatophyta</taxon>
        <taxon>Magnoliopsida</taxon>
        <taxon>eudicotyledons</taxon>
        <taxon>Gunneridae</taxon>
        <taxon>Pentapetalae</taxon>
        <taxon>rosids</taxon>
        <taxon>malvids</taxon>
        <taxon>Malvales</taxon>
        <taxon>Malvaceae</taxon>
        <taxon>Grewioideae</taxon>
        <taxon>Apeibeae</taxon>
        <taxon>Corchorus</taxon>
    </lineage>
</organism>
<dbReference type="Proteomes" id="UP000187203">
    <property type="component" value="Unassembled WGS sequence"/>
</dbReference>
<evidence type="ECO:0000256" key="1">
    <source>
        <dbReference type="SAM" id="MobiDB-lite"/>
    </source>
</evidence>
<name>A0A1R3KV28_9ROSI</name>
<proteinExistence type="predicted"/>
<dbReference type="EMBL" id="AWUE01011150">
    <property type="protein sequence ID" value="OMP10898.1"/>
    <property type="molecule type" value="Genomic_DNA"/>
</dbReference>
<comment type="caution">
    <text evidence="2">The sequence shown here is derived from an EMBL/GenBank/DDBJ whole genome shotgun (WGS) entry which is preliminary data.</text>
</comment>
<evidence type="ECO:0000313" key="3">
    <source>
        <dbReference type="Proteomes" id="UP000187203"/>
    </source>
</evidence>
<accession>A0A1R3KV28</accession>
<protein>
    <submittedName>
        <fullName evidence="2">Uncharacterized protein</fullName>
    </submittedName>
</protein>
<dbReference type="AlphaFoldDB" id="A0A1R3KV28"/>
<reference evidence="3" key="1">
    <citation type="submission" date="2013-09" db="EMBL/GenBank/DDBJ databases">
        <title>Corchorus olitorius genome sequencing.</title>
        <authorList>
            <person name="Alam M."/>
            <person name="Haque M.S."/>
            <person name="Islam M.S."/>
            <person name="Emdad E.M."/>
            <person name="Islam M.M."/>
            <person name="Ahmed B."/>
            <person name="Halim A."/>
            <person name="Hossen Q.M.M."/>
            <person name="Hossain M.Z."/>
            <person name="Ahmed R."/>
            <person name="Khan M.M."/>
            <person name="Islam R."/>
            <person name="Rashid M.M."/>
            <person name="Khan S.A."/>
            <person name="Rahman M.S."/>
            <person name="Alam M."/>
            <person name="Yahiya A.S."/>
            <person name="Khan M.S."/>
            <person name="Azam M.S."/>
            <person name="Haque T."/>
            <person name="Lashkar M.Z.H."/>
            <person name="Akhand A.I."/>
            <person name="Morshed G."/>
            <person name="Roy S."/>
            <person name="Uddin K.S."/>
            <person name="Rabeya T."/>
            <person name="Hossain A.S."/>
            <person name="Chowdhury A."/>
            <person name="Snigdha A.R."/>
            <person name="Mortoza M.S."/>
            <person name="Matin S.A."/>
            <person name="Hoque S.M.E."/>
            <person name="Islam M.K."/>
            <person name="Roy D.K."/>
            <person name="Haider R."/>
            <person name="Moosa M.M."/>
            <person name="Elias S.M."/>
            <person name="Hasan A.M."/>
            <person name="Jahan S."/>
            <person name="Shafiuddin M."/>
            <person name="Mahmood N."/>
            <person name="Shommy N.S."/>
        </authorList>
    </citation>
    <scope>NUCLEOTIDE SEQUENCE [LARGE SCALE GENOMIC DNA]</scope>
    <source>
        <strain evidence="3">cv. O-4</strain>
    </source>
</reference>
<feature type="region of interest" description="Disordered" evidence="1">
    <location>
        <begin position="22"/>
        <end position="63"/>
    </location>
</feature>
<evidence type="ECO:0000313" key="2">
    <source>
        <dbReference type="EMBL" id="OMP10898.1"/>
    </source>
</evidence>